<comment type="caution">
    <text evidence="2">The sequence shown here is derived from an EMBL/GenBank/DDBJ whole genome shotgun (WGS) entry which is preliminary data.</text>
</comment>
<keyword evidence="1" id="KW-0472">Membrane</keyword>
<feature type="transmembrane region" description="Helical" evidence="1">
    <location>
        <begin position="561"/>
        <end position="585"/>
    </location>
</feature>
<dbReference type="Proteomes" id="UP000652761">
    <property type="component" value="Unassembled WGS sequence"/>
</dbReference>
<feature type="transmembrane region" description="Helical" evidence="1">
    <location>
        <begin position="174"/>
        <end position="193"/>
    </location>
</feature>
<gene>
    <name evidence="2" type="ORF">Taro_012422</name>
</gene>
<keyword evidence="1" id="KW-1133">Transmembrane helix</keyword>
<sequence length="630" mass="65780">MRPQLGQAAVLRELVCFCGGSVSPFAGVEAGARLASRARGLWVPLLAASSGGLVTVVVTTFPRDIPSVPRCPSCTTVIAWLCLVSVGIVGLALGRPMFLVVPALVFSRFRGPILVCQPVFGSVGGGATLGVPGEGSERSGRVRLPCMIHARVAGCSCCCAACVASVVARHVRAVAARLALDSLAVVFLVWRTLASQSSEVLLEFFSIGSGGSENGALVVLVEVLPGLACVASAVLLAVVFSLMVRIVWVVLSGEAPSQDRSLSFWRRFFPEVFYVRFGLPLGCPCGSKCAVWLGCILHRVLVLEHFGFVPSGALVHCVVPCLLGVGGFELSASGTSLSVVRQALVVTCVQSELLAGISCVAVGNCVLCRVLLATERVADLLVPTARSVGGCIHVVFGWLFPLFGLDLASLSTGAVVVPSGRPFVWLELSPFPGTPILGSPLRESSLVWVWDAEGFGVLSWRKLDNPLSHCLSLRWFRSHVVVPGMRPQLGQAAVLRELVCFYGGSISPFAGVEAGARLARRARGLRVPLLAASGGVLIVVVVTTFPHDVPSVPRCPSCTAVTAWLCLVFVGIVGLALGRPVFLVVPASVFSRFRGPILVCQLVMAPACVASQPGGVSGVWGGSACGTSTL</sequence>
<keyword evidence="1" id="KW-0812">Transmembrane</keyword>
<proteinExistence type="predicted"/>
<name>A0A843UDG9_COLES</name>
<evidence type="ECO:0000313" key="3">
    <source>
        <dbReference type="Proteomes" id="UP000652761"/>
    </source>
</evidence>
<feature type="transmembrane region" description="Helical" evidence="1">
    <location>
        <begin position="78"/>
        <end position="105"/>
    </location>
</feature>
<dbReference type="AlphaFoldDB" id="A0A843UDG9"/>
<feature type="transmembrane region" description="Helical" evidence="1">
    <location>
        <begin position="527"/>
        <end position="546"/>
    </location>
</feature>
<dbReference type="EMBL" id="NMUH01000485">
    <property type="protein sequence ID" value="MQL79970.1"/>
    <property type="molecule type" value="Genomic_DNA"/>
</dbReference>
<reference evidence="2" key="1">
    <citation type="submission" date="2017-07" db="EMBL/GenBank/DDBJ databases">
        <title>Taro Niue Genome Assembly and Annotation.</title>
        <authorList>
            <person name="Atibalentja N."/>
            <person name="Keating K."/>
            <person name="Fields C.J."/>
        </authorList>
    </citation>
    <scope>NUCLEOTIDE SEQUENCE</scope>
    <source>
        <strain evidence="2">Niue_2</strain>
        <tissue evidence="2">Leaf</tissue>
    </source>
</reference>
<feature type="transmembrane region" description="Helical" evidence="1">
    <location>
        <begin position="41"/>
        <end position="58"/>
    </location>
</feature>
<organism evidence="2 3">
    <name type="scientific">Colocasia esculenta</name>
    <name type="common">Wild taro</name>
    <name type="synonym">Arum esculentum</name>
    <dbReference type="NCBI Taxonomy" id="4460"/>
    <lineage>
        <taxon>Eukaryota</taxon>
        <taxon>Viridiplantae</taxon>
        <taxon>Streptophyta</taxon>
        <taxon>Embryophyta</taxon>
        <taxon>Tracheophyta</taxon>
        <taxon>Spermatophyta</taxon>
        <taxon>Magnoliopsida</taxon>
        <taxon>Liliopsida</taxon>
        <taxon>Araceae</taxon>
        <taxon>Aroideae</taxon>
        <taxon>Colocasieae</taxon>
        <taxon>Colocasia</taxon>
    </lineage>
</organism>
<evidence type="ECO:0000256" key="1">
    <source>
        <dbReference type="SAM" id="Phobius"/>
    </source>
</evidence>
<evidence type="ECO:0000313" key="2">
    <source>
        <dbReference type="EMBL" id="MQL79970.1"/>
    </source>
</evidence>
<protein>
    <submittedName>
        <fullName evidence="2">Uncharacterized protein</fullName>
    </submittedName>
</protein>
<accession>A0A843UDG9</accession>
<keyword evidence="3" id="KW-1185">Reference proteome</keyword>
<feature type="transmembrane region" description="Helical" evidence="1">
    <location>
        <begin position="148"/>
        <end position="168"/>
    </location>
</feature>